<proteinExistence type="predicted"/>
<dbReference type="PANTHER" id="PTHR45913:SF11">
    <property type="entry name" value="EPM2A-INTERACTING PROTEIN 1"/>
    <property type="match status" value="1"/>
</dbReference>
<evidence type="ECO:0008006" key="3">
    <source>
        <dbReference type="Google" id="ProtNLM"/>
    </source>
</evidence>
<sequence length="410" mass="47219">MVERKVDSESRAFQHQWVAEYMFTDIAGKPVCLSGANVAVIKEFNLRRHYETKRQDKLKNLNAEQKLQKVEELKKNLTFHQTFFTRAKSHSEAVMKASFIVAEEPNQPGTTLKSCMMKVCDILCPDKTQILANVSLRRNTIADRVCEMATDLRTQLCERSKNFIAYSLAVDESTDMMDIAQLTIFIRGEEILDIKSMHGTTTGKDIFENVCQSVADMKLPWDKLVGLTTDGAPMLSKSLNHRQVQSFMWEIDSEFADIPHHTEVCWLSWGKVLNRVFELSKETCQFMDMYDAVKAFQVKLSQMHQYNLPHFPCCQVMLNQVSALCICFHFFFFWGFWQHFHISNLHNFDRIYFYGEPAAFYKVSSTTSLETNINNQEAASPLITHTLNSTHSPGGTTLRVMLLMDSHDRV</sequence>
<protein>
    <recommendedName>
        <fullName evidence="3">DUF4371 domain-containing protein</fullName>
    </recommendedName>
</protein>
<reference evidence="2" key="1">
    <citation type="submission" date="2012-01" db="EMBL/GenBank/DDBJ databases">
        <title>The Genome Sequence of Oreochromis niloticus (Nile Tilapia).</title>
        <authorList>
            <consortium name="Broad Institute Genome Assembly Team"/>
            <consortium name="Broad Institute Sequencing Platform"/>
            <person name="Di Palma F."/>
            <person name="Johnson J."/>
            <person name="Lander E.S."/>
            <person name="Lindblad-Toh K."/>
        </authorList>
    </citation>
    <scope>NUCLEOTIDE SEQUENCE [LARGE SCALE GENOMIC DNA]</scope>
</reference>
<keyword evidence="2" id="KW-1185">Reference proteome</keyword>
<reference evidence="1" key="2">
    <citation type="submission" date="2025-08" db="UniProtKB">
        <authorList>
            <consortium name="Ensembl"/>
        </authorList>
    </citation>
    <scope>IDENTIFICATION</scope>
</reference>
<accession>A0A669EWB0</accession>
<dbReference type="Proteomes" id="UP000005207">
    <property type="component" value="Linkage group LG3"/>
</dbReference>
<evidence type="ECO:0000313" key="2">
    <source>
        <dbReference type="Proteomes" id="UP000005207"/>
    </source>
</evidence>
<evidence type="ECO:0000313" key="1">
    <source>
        <dbReference type="Ensembl" id="ENSONIP00000075848.1"/>
    </source>
</evidence>
<dbReference type="Ensembl" id="ENSONIT00000068939.1">
    <property type="protein sequence ID" value="ENSONIP00000075848.1"/>
    <property type="gene ID" value="ENSONIG00000033305.1"/>
</dbReference>
<dbReference type="OMA" id="QFQSFMW"/>
<organism evidence="1 2">
    <name type="scientific">Oreochromis niloticus</name>
    <name type="common">Nile tilapia</name>
    <name type="synonym">Tilapia nilotica</name>
    <dbReference type="NCBI Taxonomy" id="8128"/>
    <lineage>
        <taxon>Eukaryota</taxon>
        <taxon>Metazoa</taxon>
        <taxon>Chordata</taxon>
        <taxon>Craniata</taxon>
        <taxon>Vertebrata</taxon>
        <taxon>Euteleostomi</taxon>
        <taxon>Actinopterygii</taxon>
        <taxon>Neopterygii</taxon>
        <taxon>Teleostei</taxon>
        <taxon>Neoteleostei</taxon>
        <taxon>Acanthomorphata</taxon>
        <taxon>Ovalentaria</taxon>
        <taxon>Cichlomorphae</taxon>
        <taxon>Cichliformes</taxon>
        <taxon>Cichlidae</taxon>
        <taxon>African cichlids</taxon>
        <taxon>Pseudocrenilabrinae</taxon>
        <taxon>Oreochromini</taxon>
        <taxon>Oreochromis</taxon>
    </lineage>
</organism>
<reference evidence="1" key="3">
    <citation type="submission" date="2025-09" db="UniProtKB">
        <authorList>
            <consortium name="Ensembl"/>
        </authorList>
    </citation>
    <scope>IDENTIFICATION</scope>
</reference>
<dbReference type="InParanoid" id="A0A669EWB0"/>
<dbReference type="AlphaFoldDB" id="A0A669EWB0"/>
<name>A0A669EWB0_ORENI</name>
<dbReference type="GeneTree" id="ENSGT00950000182812"/>
<dbReference type="PANTHER" id="PTHR45913">
    <property type="entry name" value="EPM2A-INTERACTING PROTEIN 1"/>
    <property type="match status" value="1"/>
</dbReference>